<evidence type="ECO:0000256" key="2">
    <source>
        <dbReference type="ARBA" id="ARBA00022670"/>
    </source>
</evidence>
<dbReference type="GO" id="GO:0006508">
    <property type="term" value="P:proteolysis"/>
    <property type="evidence" value="ECO:0007669"/>
    <property type="project" value="UniProtKB-KW"/>
</dbReference>
<dbReference type="PROSITE" id="PS00137">
    <property type="entry name" value="SUBTILASE_HIS"/>
    <property type="match status" value="1"/>
</dbReference>
<proteinExistence type="inferred from homology"/>
<dbReference type="EMBL" id="JAODUP010000607">
    <property type="protein sequence ID" value="KAK2146439.1"/>
    <property type="molecule type" value="Genomic_DNA"/>
</dbReference>
<evidence type="ECO:0000256" key="3">
    <source>
        <dbReference type="ARBA" id="ARBA00022801"/>
    </source>
</evidence>
<accession>A0AAD9MXB5</accession>
<comment type="similarity">
    <text evidence="1 5">Belongs to the peptidase S8 family.</text>
</comment>
<feature type="active site" description="Charge relay system" evidence="5">
    <location>
        <position position="148"/>
    </location>
</feature>
<feature type="domain" description="Peptidase S8/S53" evidence="7">
    <location>
        <begin position="146"/>
        <end position="450"/>
    </location>
</feature>
<dbReference type="AlphaFoldDB" id="A0AAD9MXB5"/>
<dbReference type="InterPro" id="IPR015500">
    <property type="entry name" value="Peptidase_S8_subtilisin-rel"/>
</dbReference>
<gene>
    <name evidence="8" type="ORF">LSH36_607g00036</name>
</gene>
<comment type="caution">
    <text evidence="8">The sequence shown here is derived from an EMBL/GenBank/DDBJ whole genome shotgun (WGS) entry which is preliminary data.</text>
</comment>
<organism evidence="8 9">
    <name type="scientific">Paralvinella palmiformis</name>
    <dbReference type="NCBI Taxonomy" id="53620"/>
    <lineage>
        <taxon>Eukaryota</taxon>
        <taxon>Metazoa</taxon>
        <taxon>Spiralia</taxon>
        <taxon>Lophotrochozoa</taxon>
        <taxon>Annelida</taxon>
        <taxon>Polychaeta</taxon>
        <taxon>Sedentaria</taxon>
        <taxon>Canalipalpata</taxon>
        <taxon>Terebellida</taxon>
        <taxon>Terebelliformia</taxon>
        <taxon>Alvinellidae</taxon>
        <taxon>Paralvinella</taxon>
    </lineage>
</organism>
<dbReference type="GO" id="GO:0004252">
    <property type="term" value="F:serine-type endopeptidase activity"/>
    <property type="evidence" value="ECO:0007669"/>
    <property type="project" value="UniProtKB-UniRule"/>
</dbReference>
<feature type="signal peptide" evidence="6">
    <location>
        <begin position="1"/>
        <end position="19"/>
    </location>
</feature>
<dbReference type="InterPro" id="IPR050131">
    <property type="entry name" value="Peptidase_S8_subtilisin-like"/>
</dbReference>
<dbReference type="InterPro" id="IPR036852">
    <property type="entry name" value="Peptidase_S8/S53_dom_sf"/>
</dbReference>
<evidence type="ECO:0000313" key="9">
    <source>
        <dbReference type="Proteomes" id="UP001208570"/>
    </source>
</evidence>
<evidence type="ECO:0000313" key="8">
    <source>
        <dbReference type="EMBL" id="KAK2146439.1"/>
    </source>
</evidence>
<name>A0AAD9MXB5_9ANNE</name>
<keyword evidence="6" id="KW-0732">Signal</keyword>
<evidence type="ECO:0000256" key="1">
    <source>
        <dbReference type="ARBA" id="ARBA00011073"/>
    </source>
</evidence>
<feature type="active site" description="Charge relay system" evidence="5">
    <location>
        <position position="181"/>
    </location>
</feature>
<keyword evidence="2 5" id="KW-0645">Protease</keyword>
<reference evidence="8" key="1">
    <citation type="journal article" date="2023" name="Mol. Biol. Evol.">
        <title>Third-Generation Sequencing Reveals the Adaptive Role of the Epigenome in Three Deep-Sea Polychaetes.</title>
        <authorList>
            <person name="Perez M."/>
            <person name="Aroh O."/>
            <person name="Sun Y."/>
            <person name="Lan Y."/>
            <person name="Juniper S.K."/>
            <person name="Young C.R."/>
            <person name="Angers B."/>
            <person name="Qian P.Y."/>
        </authorList>
    </citation>
    <scope>NUCLEOTIDE SEQUENCE</scope>
    <source>
        <strain evidence="8">P08H-3</strain>
    </source>
</reference>
<dbReference type="Pfam" id="PF00082">
    <property type="entry name" value="Peptidase_S8"/>
    <property type="match status" value="1"/>
</dbReference>
<evidence type="ECO:0000259" key="7">
    <source>
        <dbReference type="Pfam" id="PF00082"/>
    </source>
</evidence>
<evidence type="ECO:0000256" key="5">
    <source>
        <dbReference type="PROSITE-ProRule" id="PRU01240"/>
    </source>
</evidence>
<evidence type="ECO:0000256" key="4">
    <source>
        <dbReference type="ARBA" id="ARBA00022825"/>
    </source>
</evidence>
<dbReference type="PANTHER" id="PTHR43806:SF11">
    <property type="entry name" value="CEREVISIN-RELATED"/>
    <property type="match status" value="1"/>
</dbReference>
<evidence type="ECO:0000256" key="6">
    <source>
        <dbReference type="SAM" id="SignalP"/>
    </source>
</evidence>
<keyword evidence="9" id="KW-1185">Reference proteome</keyword>
<keyword evidence="3 5" id="KW-0378">Hydrolase</keyword>
<dbReference type="GO" id="GO:0005615">
    <property type="term" value="C:extracellular space"/>
    <property type="evidence" value="ECO:0007669"/>
    <property type="project" value="TreeGrafter"/>
</dbReference>
<dbReference type="InterPro" id="IPR034193">
    <property type="entry name" value="PCSK9_ProteinaseK-like"/>
</dbReference>
<dbReference type="Proteomes" id="UP001208570">
    <property type="component" value="Unassembled WGS sequence"/>
</dbReference>
<dbReference type="CDD" id="cd04077">
    <property type="entry name" value="Peptidases_S8_PCSK9_ProteinaseK_like"/>
    <property type="match status" value="1"/>
</dbReference>
<sequence length="475" mass="50937">MALLFNVMSLFIFIVSVSGGDEIEVILRLNDDLFQSDENLQLVVAKFEKTFDVEINLLSGTGYPGMICVRGSRNDIIDLGELPEVDYIEQKQCPDRASPCEEQPSPGTWGLDRIDQRERLIYTNPQSPSATYIWGQSLGSDTIAYVADTGIDLEHVEFEGRAIWGYTAEGISEPDEDLNSHGTHCAGIIGSRSYGVAKKVTLCAVKVMNQYGSGTWSDVLDGLNWILQDHMNRWSMTGSQPRSVVNLAIGGSGSNAALEDFIQELFEHQVVVVVVAGGGAADACNYTPSRTPNATTVASSDIFDGASSSTNWGTCLDIFAPGVQILSTVPGNDTGRHRGLAVACWTIDRYQPGSNHGVDISEGCFTFDFASFPIGGHSAHLAYHVYKGGRKTSIVVTAYSIVGLASSVGEFSGTSMAAASVVGVVARYQSSLSPAPSAGQVADWLDEAATRETLTLPPEHDTSPNALLYVSCDNY</sequence>
<keyword evidence="4 5" id="KW-0720">Serine protease</keyword>
<dbReference type="PRINTS" id="PR00723">
    <property type="entry name" value="SUBTILISIN"/>
</dbReference>
<dbReference type="InterPro" id="IPR000209">
    <property type="entry name" value="Peptidase_S8/S53_dom"/>
</dbReference>
<dbReference type="InterPro" id="IPR022398">
    <property type="entry name" value="Peptidase_S8_His-AS"/>
</dbReference>
<dbReference type="SUPFAM" id="SSF52743">
    <property type="entry name" value="Subtilisin-like"/>
    <property type="match status" value="1"/>
</dbReference>
<protein>
    <recommendedName>
        <fullName evidence="7">Peptidase S8/S53 domain-containing protein</fullName>
    </recommendedName>
</protein>
<dbReference type="PANTHER" id="PTHR43806">
    <property type="entry name" value="PEPTIDASE S8"/>
    <property type="match status" value="1"/>
</dbReference>
<dbReference type="Gene3D" id="3.40.50.200">
    <property type="entry name" value="Peptidase S8/S53 domain"/>
    <property type="match status" value="1"/>
</dbReference>
<feature type="chain" id="PRO_5042142696" description="Peptidase S8/S53 domain-containing protein" evidence="6">
    <location>
        <begin position="20"/>
        <end position="475"/>
    </location>
</feature>
<dbReference type="PROSITE" id="PS51892">
    <property type="entry name" value="SUBTILASE"/>
    <property type="match status" value="1"/>
</dbReference>
<feature type="active site" description="Charge relay system" evidence="5">
    <location>
        <position position="415"/>
    </location>
</feature>